<protein>
    <recommendedName>
        <fullName evidence="3">Capsular biosynthesis protein</fullName>
    </recommendedName>
</protein>
<dbReference type="InterPro" id="IPR007833">
    <property type="entry name" value="Capsule_polysaccharide_synth"/>
</dbReference>
<dbReference type="Pfam" id="PF05159">
    <property type="entry name" value="Capsule_synth"/>
    <property type="match status" value="1"/>
</dbReference>
<proteinExistence type="predicted"/>
<dbReference type="EMBL" id="AP027271">
    <property type="protein sequence ID" value="BDX03685.1"/>
    <property type="molecule type" value="Genomic_DNA"/>
</dbReference>
<dbReference type="RefSeq" id="WP_338268403.1">
    <property type="nucleotide sequence ID" value="NZ_AP027271.1"/>
</dbReference>
<reference evidence="1 2" key="1">
    <citation type="submission" date="2023-01" db="EMBL/GenBank/DDBJ databases">
        <title>Complete genome sequence of Marinomonas pontica strain 200518_36.</title>
        <authorList>
            <person name="Ueki S."/>
            <person name="Gajardo G."/>
            <person name="Maruyama F."/>
        </authorList>
    </citation>
    <scope>NUCLEOTIDE SEQUENCE [LARGE SCALE GENOMIC DNA]</scope>
    <source>
        <strain evidence="1 2">200518_36</strain>
    </source>
</reference>
<dbReference type="InterPro" id="IPR043148">
    <property type="entry name" value="TagF_C"/>
</dbReference>
<gene>
    <name evidence="1" type="ORF">MACH16_24330</name>
</gene>
<dbReference type="Gene3D" id="3.40.50.12580">
    <property type="match status" value="1"/>
</dbReference>
<sequence>MDHLFITRKNVHARYYKRLIGKLDLKCYLYVMGKPKINSLWHLKTAFKKNLDSVIEKQVIRKKAQSTIWHFKLIEKAYSFIVKVQEKLRFAKYIAVLKEYKPNSVIVWNGKKLPNITVVLAAKHLNIDVFYFENGLLPHTTTLDPTGVNASSSLNKTPEFYLKFDPENKLSFSPPELSQRGNHKKRQTFKNTELPKNYIFVAFQVPHDTQIASHSPWISSMEMLYDEVIKSTKPLNDPSLKIVFKEHPTWHKHYNHLYDKNDNAVFANGNLTSELIEHSKAVITINSTVGLEALLLNKKVITLGEACYNIEDLVLHASNSNELTSCLKKINEGWTFNQTLRDKFFTYLKYIYCIPGNRSKAEEEHVLAIKNRLNGSDTFSLTRNKES</sequence>
<dbReference type="CDD" id="cd16438">
    <property type="entry name" value="beta_Kdo_transferase_KpsS_like"/>
    <property type="match status" value="1"/>
</dbReference>
<evidence type="ECO:0000313" key="2">
    <source>
        <dbReference type="Proteomes" id="UP001307608"/>
    </source>
</evidence>
<name>A0ABN6WP99_9GAMM</name>
<dbReference type="SUPFAM" id="SSF53756">
    <property type="entry name" value="UDP-Glycosyltransferase/glycogen phosphorylase"/>
    <property type="match status" value="1"/>
</dbReference>
<dbReference type="Proteomes" id="UP001307608">
    <property type="component" value="Chromosome"/>
</dbReference>
<organism evidence="1 2">
    <name type="scientific">Marinomonas pontica</name>
    <dbReference type="NCBI Taxonomy" id="264739"/>
    <lineage>
        <taxon>Bacteria</taxon>
        <taxon>Pseudomonadati</taxon>
        <taxon>Pseudomonadota</taxon>
        <taxon>Gammaproteobacteria</taxon>
        <taxon>Oceanospirillales</taxon>
        <taxon>Oceanospirillaceae</taxon>
        <taxon>Marinomonas</taxon>
    </lineage>
</organism>
<accession>A0ABN6WP99</accession>
<evidence type="ECO:0008006" key="3">
    <source>
        <dbReference type="Google" id="ProtNLM"/>
    </source>
</evidence>
<evidence type="ECO:0000313" key="1">
    <source>
        <dbReference type="EMBL" id="BDX03685.1"/>
    </source>
</evidence>
<keyword evidence="2" id="KW-1185">Reference proteome</keyword>